<evidence type="ECO:0000313" key="2">
    <source>
        <dbReference type="Proteomes" id="UP001305647"/>
    </source>
</evidence>
<dbReference type="AlphaFoldDB" id="A0AAN6Q2X8"/>
<organism evidence="1 2">
    <name type="scientific">Parathielavia hyrcaniae</name>
    <dbReference type="NCBI Taxonomy" id="113614"/>
    <lineage>
        <taxon>Eukaryota</taxon>
        <taxon>Fungi</taxon>
        <taxon>Dikarya</taxon>
        <taxon>Ascomycota</taxon>
        <taxon>Pezizomycotina</taxon>
        <taxon>Sordariomycetes</taxon>
        <taxon>Sordariomycetidae</taxon>
        <taxon>Sordariales</taxon>
        <taxon>Chaetomiaceae</taxon>
        <taxon>Parathielavia</taxon>
    </lineage>
</organism>
<dbReference type="Proteomes" id="UP001305647">
    <property type="component" value="Unassembled WGS sequence"/>
</dbReference>
<reference evidence="1" key="1">
    <citation type="journal article" date="2023" name="Mol. Phylogenet. Evol.">
        <title>Genome-scale phylogeny and comparative genomics of the fungal order Sordariales.</title>
        <authorList>
            <person name="Hensen N."/>
            <person name="Bonometti L."/>
            <person name="Westerberg I."/>
            <person name="Brannstrom I.O."/>
            <person name="Guillou S."/>
            <person name="Cros-Aarteil S."/>
            <person name="Calhoun S."/>
            <person name="Haridas S."/>
            <person name="Kuo A."/>
            <person name="Mondo S."/>
            <person name="Pangilinan J."/>
            <person name="Riley R."/>
            <person name="LaButti K."/>
            <person name="Andreopoulos B."/>
            <person name="Lipzen A."/>
            <person name="Chen C."/>
            <person name="Yan M."/>
            <person name="Daum C."/>
            <person name="Ng V."/>
            <person name="Clum A."/>
            <person name="Steindorff A."/>
            <person name="Ohm R.A."/>
            <person name="Martin F."/>
            <person name="Silar P."/>
            <person name="Natvig D.O."/>
            <person name="Lalanne C."/>
            <person name="Gautier V."/>
            <person name="Ament-Velasquez S.L."/>
            <person name="Kruys A."/>
            <person name="Hutchinson M.I."/>
            <person name="Powell A.J."/>
            <person name="Barry K."/>
            <person name="Miller A.N."/>
            <person name="Grigoriev I.V."/>
            <person name="Debuchy R."/>
            <person name="Gladieux P."/>
            <person name="Hiltunen Thoren M."/>
            <person name="Johannesson H."/>
        </authorList>
    </citation>
    <scope>NUCLEOTIDE SEQUENCE</scope>
    <source>
        <strain evidence="1">CBS 757.83</strain>
    </source>
</reference>
<reference evidence="1" key="2">
    <citation type="submission" date="2023-05" db="EMBL/GenBank/DDBJ databases">
        <authorList>
            <consortium name="Lawrence Berkeley National Laboratory"/>
            <person name="Steindorff A."/>
            <person name="Hensen N."/>
            <person name="Bonometti L."/>
            <person name="Westerberg I."/>
            <person name="Brannstrom I.O."/>
            <person name="Guillou S."/>
            <person name="Cros-Aarteil S."/>
            <person name="Calhoun S."/>
            <person name="Haridas S."/>
            <person name="Kuo A."/>
            <person name="Mondo S."/>
            <person name="Pangilinan J."/>
            <person name="Riley R."/>
            <person name="Labutti K."/>
            <person name="Andreopoulos B."/>
            <person name="Lipzen A."/>
            <person name="Chen C."/>
            <person name="Yanf M."/>
            <person name="Daum C."/>
            <person name="Ng V."/>
            <person name="Clum A."/>
            <person name="Ohm R."/>
            <person name="Martin F."/>
            <person name="Silar P."/>
            <person name="Natvig D."/>
            <person name="Lalanne C."/>
            <person name="Gautier V."/>
            <person name="Ament-Velasquez S.L."/>
            <person name="Kruys A."/>
            <person name="Hutchinson M.I."/>
            <person name="Powell A.J."/>
            <person name="Barry K."/>
            <person name="Miller A.N."/>
            <person name="Grigoriev I.V."/>
            <person name="Debuchy R."/>
            <person name="Gladieux P."/>
            <person name="Thoren M.H."/>
            <person name="Johannesson H."/>
        </authorList>
    </citation>
    <scope>NUCLEOTIDE SEQUENCE</scope>
    <source>
        <strain evidence="1">CBS 757.83</strain>
    </source>
</reference>
<name>A0AAN6Q2X8_9PEZI</name>
<comment type="caution">
    <text evidence="1">The sequence shown here is derived from an EMBL/GenBank/DDBJ whole genome shotgun (WGS) entry which is preliminary data.</text>
</comment>
<accession>A0AAN6Q2X8</accession>
<gene>
    <name evidence="1" type="ORF">N658DRAFT_70713</name>
</gene>
<evidence type="ECO:0000313" key="1">
    <source>
        <dbReference type="EMBL" id="KAK4101284.1"/>
    </source>
</evidence>
<sequence length="208" mass="23469">MLSRPAPQSWCFLTTSLATGTWKRLRADPHTRPTVARYASRCQYPPHHLHGHADMGRRLLPRLPIPSVSHRRPHLPLCASDLAQLERQSDFFCAEAAGACLVTKALRPTAVFVPGDALDARVQRTSLRRPQAPSAHRRHKADITKDSRSVWWNPGPAFWSLGLRCGMLGRHHGHQRPRRPLSHGSRRFGPDCELRAVLRLACRSGQHH</sequence>
<dbReference type="EMBL" id="MU863636">
    <property type="protein sequence ID" value="KAK4101284.1"/>
    <property type="molecule type" value="Genomic_DNA"/>
</dbReference>
<keyword evidence="2" id="KW-1185">Reference proteome</keyword>
<protein>
    <submittedName>
        <fullName evidence="1">Uncharacterized protein</fullName>
    </submittedName>
</protein>
<proteinExistence type="predicted"/>